<dbReference type="CDD" id="cd03416">
    <property type="entry name" value="CbiX_SirB_N"/>
    <property type="match status" value="1"/>
</dbReference>
<dbReference type="GO" id="GO:0016829">
    <property type="term" value="F:lyase activity"/>
    <property type="evidence" value="ECO:0007669"/>
    <property type="project" value="UniProtKB-KW"/>
</dbReference>
<protein>
    <submittedName>
        <fullName evidence="3">Cobalamin biosynthesis protein</fullName>
    </submittedName>
</protein>
<dbReference type="PANTHER" id="PTHR33542">
    <property type="entry name" value="SIROHYDROCHLORIN FERROCHELATASE, CHLOROPLASTIC"/>
    <property type="match status" value="1"/>
</dbReference>
<dbReference type="Gene3D" id="3.40.50.1400">
    <property type="match status" value="2"/>
</dbReference>
<name>A0A6F8Y6S6_9ACTN</name>
<dbReference type="Proteomes" id="UP000502508">
    <property type="component" value="Chromosome"/>
</dbReference>
<dbReference type="AlphaFoldDB" id="A0A6F8Y6S6"/>
<keyword evidence="4" id="KW-1185">Reference proteome</keyword>
<organism evidence="3 4">
    <name type="scientific">Phytohabitans flavus</name>
    <dbReference type="NCBI Taxonomy" id="1076124"/>
    <lineage>
        <taxon>Bacteria</taxon>
        <taxon>Bacillati</taxon>
        <taxon>Actinomycetota</taxon>
        <taxon>Actinomycetes</taxon>
        <taxon>Micromonosporales</taxon>
        <taxon>Micromonosporaceae</taxon>
    </lineage>
</organism>
<accession>A0A6F8Y6S6</accession>
<keyword evidence="1" id="KW-0479">Metal-binding</keyword>
<evidence type="ECO:0000313" key="3">
    <source>
        <dbReference type="EMBL" id="BCB81661.1"/>
    </source>
</evidence>
<dbReference type="InterPro" id="IPR002762">
    <property type="entry name" value="CbiX-like"/>
</dbReference>
<dbReference type="EMBL" id="AP022870">
    <property type="protein sequence ID" value="BCB81661.1"/>
    <property type="molecule type" value="Genomic_DNA"/>
</dbReference>
<dbReference type="SUPFAM" id="SSF53800">
    <property type="entry name" value="Chelatase"/>
    <property type="match status" value="1"/>
</dbReference>
<sequence length="249" mass="24634">MTPILLVVHGSRDPRAARATRALVRAVAVARPGVDVRASFLDHTLPRPGQVLSALETAGHGRVTLVPLLLTAAYHGRVDVPDAVRAARAAGLRLPVAVADVLGPPAGGPVDELLLAGLRRRLAAAGSGFDAVVLAAAGTRDAAARQTVVRAADALGASLGVPAHVAYASASAPTGAEAVAELRAAGAERIGVAAYFLAPGLLYDAVVRSALGAGAVAAAQPLEGAAELARLVLARADAADASVPAAAAA</sequence>
<dbReference type="Pfam" id="PF01903">
    <property type="entry name" value="CbiX"/>
    <property type="match status" value="2"/>
</dbReference>
<dbReference type="GO" id="GO:0046872">
    <property type="term" value="F:metal ion binding"/>
    <property type="evidence" value="ECO:0007669"/>
    <property type="project" value="UniProtKB-KW"/>
</dbReference>
<dbReference type="KEGG" id="pfla:Pflav_080710"/>
<dbReference type="PANTHER" id="PTHR33542:SF5">
    <property type="entry name" value="FERROCHELATASE CHE1"/>
    <property type="match status" value="1"/>
</dbReference>
<reference evidence="3 4" key="1">
    <citation type="submission" date="2020-03" db="EMBL/GenBank/DDBJ databases">
        <title>Whole genome shotgun sequence of Phytohabitans flavus NBRC 107702.</title>
        <authorList>
            <person name="Komaki H."/>
            <person name="Tamura T."/>
        </authorList>
    </citation>
    <scope>NUCLEOTIDE SEQUENCE [LARGE SCALE GENOMIC DNA]</scope>
    <source>
        <strain evidence="3 4">NBRC 107702</strain>
    </source>
</reference>
<reference evidence="3 4" key="2">
    <citation type="submission" date="2020-03" db="EMBL/GenBank/DDBJ databases">
        <authorList>
            <person name="Ichikawa N."/>
            <person name="Kimura A."/>
            <person name="Kitahashi Y."/>
            <person name="Uohara A."/>
        </authorList>
    </citation>
    <scope>NUCLEOTIDE SEQUENCE [LARGE SCALE GENOMIC DNA]</scope>
    <source>
        <strain evidence="3 4">NBRC 107702</strain>
    </source>
</reference>
<gene>
    <name evidence="3" type="ORF">Pflav_080710</name>
</gene>
<dbReference type="InterPro" id="IPR050963">
    <property type="entry name" value="Sirohydro_Cobaltochel/CbiX"/>
</dbReference>
<keyword evidence="2" id="KW-0456">Lyase</keyword>
<proteinExistence type="predicted"/>
<evidence type="ECO:0000256" key="1">
    <source>
        <dbReference type="ARBA" id="ARBA00022723"/>
    </source>
</evidence>
<evidence type="ECO:0000256" key="2">
    <source>
        <dbReference type="ARBA" id="ARBA00023239"/>
    </source>
</evidence>
<evidence type="ECO:0000313" key="4">
    <source>
        <dbReference type="Proteomes" id="UP000502508"/>
    </source>
</evidence>